<dbReference type="InterPro" id="IPR003591">
    <property type="entry name" value="Leu-rich_rpt_typical-subtyp"/>
</dbReference>
<comment type="caution">
    <text evidence="12">The sequence shown here is derived from an EMBL/GenBank/DDBJ whole genome shotgun (WGS) entry which is preliminary data.</text>
</comment>
<evidence type="ECO:0000256" key="8">
    <source>
        <dbReference type="ARBA" id="ARBA00022989"/>
    </source>
</evidence>
<keyword evidence="5" id="KW-0812">Transmembrane</keyword>
<evidence type="ECO:0000256" key="10">
    <source>
        <dbReference type="ARBA" id="ARBA00023170"/>
    </source>
</evidence>
<keyword evidence="7" id="KW-0677">Repeat</keyword>
<dbReference type="SUPFAM" id="SSF52058">
    <property type="entry name" value="L domain-like"/>
    <property type="match status" value="1"/>
</dbReference>
<keyword evidence="10" id="KW-0675">Receptor</keyword>
<evidence type="ECO:0000256" key="11">
    <source>
        <dbReference type="ARBA" id="ARBA00023180"/>
    </source>
</evidence>
<dbReference type="FunFam" id="3.80.10.10:FF:000041">
    <property type="entry name" value="LRR receptor-like serine/threonine-protein kinase ERECTA"/>
    <property type="match status" value="1"/>
</dbReference>
<evidence type="ECO:0000256" key="4">
    <source>
        <dbReference type="ARBA" id="ARBA00022614"/>
    </source>
</evidence>
<evidence type="ECO:0000256" key="2">
    <source>
        <dbReference type="ARBA" id="ARBA00009592"/>
    </source>
</evidence>
<dbReference type="SUPFAM" id="SSF52047">
    <property type="entry name" value="RNI-like"/>
    <property type="match status" value="1"/>
</dbReference>
<dbReference type="Pfam" id="PF00560">
    <property type="entry name" value="LRR_1"/>
    <property type="match status" value="4"/>
</dbReference>
<dbReference type="GO" id="GO:0051707">
    <property type="term" value="P:response to other organism"/>
    <property type="evidence" value="ECO:0007669"/>
    <property type="project" value="UniProtKB-ARBA"/>
</dbReference>
<dbReference type="EMBL" id="NKXS01007369">
    <property type="protein sequence ID" value="PIM99783.1"/>
    <property type="molecule type" value="Genomic_DNA"/>
</dbReference>
<evidence type="ECO:0000256" key="3">
    <source>
        <dbReference type="ARBA" id="ARBA00022475"/>
    </source>
</evidence>
<dbReference type="GO" id="GO:0004674">
    <property type="term" value="F:protein serine/threonine kinase activity"/>
    <property type="evidence" value="ECO:0007669"/>
    <property type="project" value="UniProtKB-EC"/>
</dbReference>
<gene>
    <name evidence="12" type="ORF">CDL12_27718</name>
</gene>
<keyword evidence="3" id="KW-1003">Cell membrane</keyword>
<sequence length="806" mass="90132">MCTTFPSWQHERETHIKITCRHYILWPTIIMKVATCSSTVTDLMGSDNPSADIVRFGSPTYSRDLTPHGFKRPQQRRDQDSFIAFKSSIISGPNDILTKNWSANASIRSWIGVSCSLNHQRVTALSFSGFSFKGLSYNNFTGFMPNELSNLSRLELTDFRFNNLTGEIPSFGNNLKLRILNLWLGLSMGRILLDSFEYGCEWSNGYSDIFDSCKVQQTSDSSHGISNGILGYQKNTNFIAFAALRSEISNAIGWEISNLLQGNSLSGLIPFDIYKCSELMHLVLSFNHFSRSLTSSIGWLNKLQRLYVGVNSFQVKSFPFCHYLPRGVPSNLHNLSHWRELDAQGASLTGQIPSFIFNMSSLEQINFANNSLSGSLPLYHNLPNLEQLYLHSNMLIGDMPKSFGNLTMLNSLYLDHNNFTGELPSDLGNLNLVEIEVQHNGLSGAITLSIFNISIIEALWLSFNNFSGSFLQLLGFHFPTYEGFMWELGFLSSLTSCWNLQEIDLSNNPLNGLLPASTGSFSYSLWHFGASRCGIRGSIPVEMGNLTNVTDLYLDSNELTGFIPRTVGKLKGLKRIYLPHNNLQGFIPGDLFLSHNKLQGPIPECFSEIKSIQKLYLDFNKLESNVPSNVWNLNDLVLLNLSTNNLSGSFLSRIEKLKVISKLDLSFNSFSGNVPGDVDKAVTLDYLSLAHNKSQGSLPQSIGNLKSLEFLDLSCNSFSGFIPNSSKGLIYLKHFNVYYNKLEGKIPTGGNFANFNAESFLKNDGLCWETHLKIPHCGTSVTPRDRSAFRLGIRDVTHGRSVKLNR</sequence>
<dbReference type="STRING" id="429701.A0A2G9G397"/>
<evidence type="ECO:0000313" key="12">
    <source>
        <dbReference type="EMBL" id="PIM99783.1"/>
    </source>
</evidence>
<dbReference type="Gene3D" id="3.80.10.10">
    <property type="entry name" value="Ribonuclease Inhibitor"/>
    <property type="match status" value="4"/>
</dbReference>
<evidence type="ECO:0000256" key="6">
    <source>
        <dbReference type="ARBA" id="ARBA00022729"/>
    </source>
</evidence>
<dbReference type="OrthoDB" id="894741at2759"/>
<dbReference type="SMART" id="SM00369">
    <property type="entry name" value="LRR_TYP"/>
    <property type="match status" value="7"/>
</dbReference>
<evidence type="ECO:0000256" key="9">
    <source>
        <dbReference type="ARBA" id="ARBA00023136"/>
    </source>
</evidence>
<evidence type="ECO:0000313" key="13">
    <source>
        <dbReference type="Proteomes" id="UP000231279"/>
    </source>
</evidence>
<comment type="similarity">
    <text evidence="2">Belongs to the RLP family.</text>
</comment>
<keyword evidence="4" id="KW-0433">Leucine-rich repeat</keyword>
<name>A0A2G9G397_9LAMI</name>
<evidence type="ECO:0000256" key="1">
    <source>
        <dbReference type="ARBA" id="ARBA00004251"/>
    </source>
</evidence>
<protein>
    <submittedName>
        <fullName evidence="12">Leucine-rich repeat protein</fullName>
        <ecNumber evidence="12">2.7.11.1</ecNumber>
    </submittedName>
</protein>
<dbReference type="Proteomes" id="UP000231279">
    <property type="component" value="Unassembled WGS sequence"/>
</dbReference>
<dbReference type="GO" id="GO:0006952">
    <property type="term" value="P:defense response"/>
    <property type="evidence" value="ECO:0007669"/>
    <property type="project" value="UniProtKB-ARBA"/>
</dbReference>
<dbReference type="PANTHER" id="PTHR48052:SF77">
    <property type="entry name" value="PROTEIN KINASE DOMAIN-CONTAINING PROTEIN"/>
    <property type="match status" value="1"/>
</dbReference>
<organism evidence="12 13">
    <name type="scientific">Handroanthus impetiginosus</name>
    <dbReference type="NCBI Taxonomy" id="429701"/>
    <lineage>
        <taxon>Eukaryota</taxon>
        <taxon>Viridiplantae</taxon>
        <taxon>Streptophyta</taxon>
        <taxon>Embryophyta</taxon>
        <taxon>Tracheophyta</taxon>
        <taxon>Spermatophyta</taxon>
        <taxon>Magnoliopsida</taxon>
        <taxon>eudicotyledons</taxon>
        <taxon>Gunneridae</taxon>
        <taxon>Pentapetalae</taxon>
        <taxon>asterids</taxon>
        <taxon>lamiids</taxon>
        <taxon>Lamiales</taxon>
        <taxon>Bignoniaceae</taxon>
        <taxon>Crescentiina</taxon>
        <taxon>Tabebuia alliance</taxon>
        <taxon>Handroanthus</taxon>
    </lineage>
</organism>
<dbReference type="AlphaFoldDB" id="A0A2G9G397"/>
<keyword evidence="9" id="KW-0472">Membrane</keyword>
<dbReference type="EC" id="2.7.11.1" evidence="12"/>
<reference evidence="13" key="1">
    <citation type="journal article" date="2018" name="Gigascience">
        <title>Genome assembly of the Pink Ipe (Handroanthus impetiginosus, Bignoniaceae), a highly valued, ecologically keystone Neotropical timber forest tree.</title>
        <authorList>
            <person name="Silva-Junior O.B."/>
            <person name="Grattapaglia D."/>
            <person name="Novaes E."/>
            <person name="Collevatti R.G."/>
        </authorList>
    </citation>
    <scope>NUCLEOTIDE SEQUENCE [LARGE SCALE GENOMIC DNA]</scope>
    <source>
        <strain evidence="13">cv. UFG-1</strain>
    </source>
</reference>
<evidence type="ECO:0000256" key="5">
    <source>
        <dbReference type="ARBA" id="ARBA00022692"/>
    </source>
</evidence>
<proteinExistence type="inferred from homology"/>
<dbReference type="FunFam" id="3.80.10.10:FF:000095">
    <property type="entry name" value="LRR receptor-like serine/threonine-protein kinase GSO1"/>
    <property type="match status" value="1"/>
</dbReference>
<keyword evidence="11" id="KW-0325">Glycoprotein</keyword>
<keyword evidence="6" id="KW-0732">Signal</keyword>
<keyword evidence="13" id="KW-1185">Reference proteome</keyword>
<evidence type="ECO:0000256" key="7">
    <source>
        <dbReference type="ARBA" id="ARBA00022737"/>
    </source>
</evidence>
<dbReference type="InterPro" id="IPR001611">
    <property type="entry name" value="Leu-rich_rpt"/>
</dbReference>
<dbReference type="GO" id="GO:0005886">
    <property type="term" value="C:plasma membrane"/>
    <property type="evidence" value="ECO:0007669"/>
    <property type="project" value="UniProtKB-SubCell"/>
</dbReference>
<keyword evidence="8" id="KW-1133">Transmembrane helix</keyword>
<dbReference type="InterPro" id="IPR032675">
    <property type="entry name" value="LRR_dom_sf"/>
</dbReference>
<dbReference type="PANTHER" id="PTHR48052">
    <property type="entry name" value="UNNAMED PRODUCT"/>
    <property type="match status" value="1"/>
</dbReference>
<keyword evidence="12" id="KW-0808">Transferase</keyword>
<accession>A0A2G9G397</accession>
<comment type="subcellular location">
    <subcellularLocation>
        <location evidence="1">Cell membrane</location>
        <topology evidence="1">Single-pass type I membrane protein</topology>
    </subcellularLocation>
</comment>